<organism evidence="2 4">
    <name type="scientific">Anaerobiospirillum thomasii</name>
    <dbReference type="NCBI Taxonomy" id="179995"/>
    <lineage>
        <taxon>Bacteria</taxon>
        <taxon>Pseudomonadati</taxon>
        <taxon>Pseudomonadota</taxon>
        <taxon>Gammaproteobacteria</taxon>
        <taxon>Aeromonadales</taxon>
        <taxon>Succinivibrionaceae</taxon>
        <taxon>Anaerobiospirillum</taxon>
    </lineage>
</organism>
<sequence>MQITLDVNELFYVVLFMDNMNFIGQFLLFGIAVCSYGVGLYFIFRLIKDVIYFVRGFNK</sequence>
<protein>
    <submittedName>
        <fullName evidence="2">Uncharacterized protein</fullName>
    </submittedName>
</protein>
<dbReference type="EMBL" id="UAPV01000010">
    <property type="protein sequence ID" value="SPT78990.1"/>
    <property type="molecule type" value="Genomic_DNA"/>
</dbReference>
<gene>
    <name evidence="2" type="ORF">NCTC13093_01531</name>
    <name evidence="3" type="ORF">NCTC13093_02630</name>
</gene>
<evidence type="ECO:0000313" key="2">
    <source>
        <dbReference type="EMBL" id="SPT70126.1"/>
    </source>
</evidence>
<keyword evidence="1" id="KW-0812">Transmembrane</keyword>
<feature type="transmembrane region" description="Helical" evidence="1">
    <location>
        <begin position="22"/>
        <end position="44"/>
    </location>
</feature>
<keyword evidence="4" id="KW-1185">Reference proteome</keyword>
<name>A0A2X0VAI5_9GAMM</name>
<evidence type="ECO:0000313" key="4">
    <source>
        <dbReference type="Proteomes" id="UP000250086"/>
    </source>
</evidence>
<dbReference type="AlphaFoldDB" id="A0A2X0VAI5"/>
<dbReference type="EMBL" id="UAPV01000001">
    <property type="protein sequence ID" value="SPT70126.1"/>
    <property type="molecule type" value="Genomic_DNA"/>
</dbReference>
<evidence type="ECO:0000313" key="3">
    <source>
        <dbReference type="EMBL" id="SPT78990.1"/>
    </source>
</evidence>
<keyword evidence="1" id="KW-1133">Transmembrane helix</keyword>
<accession>A0A2X0VAI5</accession>
<evidence type="ECO:0000256" key="1">
    <source>
        <dbReference type="SAM" id="Phobius"/>
    </source>
</evidence>
<proteinExistence type="predicted"/>
<keyword evidence="1" id="KW-0472">Membrane</keyword>
<reference evidence="2 4" key="1">
    <citation type="submission" date="2018-06" db="EMBL/GenBank/DDBJ databases">
        <authorList>
            <consortium name="Pathogen Informatics"/>
            <person name="Doyle S."/>
        </authorList>
    </citation>
    <scope>NUCLEOTIDE SEQUENCE [LARGE SCALE GENOMIC DNA]</scope>
    <source>
        <strain evidence="2 4">NCTC13093</strain>
    </source>
</reference>
<dbReference type="Proteomes" id="UP000250086">
    <property type="component" value="Unassembled WGS sequence"/>
</dbReference>